<sequence>MLVPIAHGQVGSLVRRESPAGGRLCGSPRRRQSTHRRRICWCPCPGGAQRGPPGLAGCWPLRPSRAACAGAVMPTMNTREEIPVEWDGEEAASPTAQPLVKQGGIVTFADQFLDGFDAPTLPAGVAADVAFLRAWLLPPTAFYGPETPLHPFTCAAAATTTPTVLPTAAAVLAALRVVDFRNPTVDLDQVAPPLERRFTVGIDYIHADVTQNNCLFWRHEAGQLTSSAVTEGRRADMRASARALAALRAYVRDGHVYFANIHPLRGEGVGPDENYLAAVALFLAVGVSPASGNLVGAWALNECYNVCD</sequence>
<dbReference type="Proteomes" id="UP000798662">
    <property type="component" value="Chromosome 2"/>
</dbReference>
<comment type="caution">
    <text evidence="1">The sequence shown here is derived from an EMBL/GenBank/DDBJ whole genome shotgun (WGS) entry which is preliminary data.</text>
</comment>
<reference evidence="1" key="1">
    <citation type="submission" date="2019-11" db="EMBL/GenBank/DDBJ databases">
        <title>Nori genome reveals adaptations in red seaweeds to the harsh intertidal environment.</title>
        <authorList>
            <person name="Wang D."/>
            <person name="Mao Y."/>
        </authorList>
    </citation>
    <scope>NUCLEOTIDE SEQUENCE</scope>
    <source>
        <tissue evidence="1">Gametophyte</tissue>
    </source>
</reference>
<name>A0ACC3C299_PYRYE</name>
<evidence type="ECO:0000313" key="2">
    <source>
        <dbReference type="Proteomes" id="UP000798662"/>
    </source>
</evidence>
<proteinExistence type="predicted"/>
<accession>A0ACC3C299</accession>
<evidence type="ECO:0000313" key="1">
    <source>
        <dbReference type="EMBL" id="KAK1864086.1"/>
    </source>
</evidence>
<gene>
    <name evidence="1" type="ORF">I4F81_006636</name>
</gene>
<keyword evidence="2" id="KW-1185">Reference proteome</keyword>
<organism evidence="1 2">
    <name type="scientific">Pyropia yezoensis</name>
    <name type="common">Susabi-nori</name>
    <name type="synonym">Porphyra yezoensis</name>
    <dbReference type="NCBI Taxonomy" id="2788"/>
    <lineage>
        <taxon>Eukaryota</taxon>
        <taxon>Rhodophyta</taxon>
        <taxon>Bangiophyceae</taxon>
        <taxon>Bangiales</taxon>
        <taxon>Bangiaceae</taxon>
        <taxon>Pyropia</taxon>
    </lineage>
</organism>
<protein>
    <submittedName>
        <fullName evidence="1">Uncharacterized protein</fullName>
    </submittedName>
</protein>
<dbReference type="EMBL" id="CM020619">
    <property type="protein sequence ID" value="KAK1864086.1"/>
    <property type="molecule type" value="Genomic_DNA"/>
</dbReference>